<dbReference type="RefSeq" id="WP_251876330.1">
    <property type="nucleotide sequence ID" value="NZ_CP082275.1"/>
</dbReference>
<sequence>MGQSNKKRGTVDFGSTFLKYYSERFSDNTLEKIDDFIDHVEENGLHGWVGKVSPSNRVPEHYPDREALIEKANKYQLWHAHIGDPCFEDSWSGKYKVSDWVVHFQRFSNFHIKLLELDYHNPMTLPSEELLQENDLESNT</sequence>
<keyword evidence="2" id="KW-1185">Reference proteome</keyword>
<proteinExistence type="predicted"/>
<evidence type="ECO:0000313" key="1">
    <source>
        <dbReference type="EMBL" id="USH01808.1"/>
    </source>
</evidence>
<dbReference type="Proteomes" id="UP001056255">
    <property type="component" value="Chromosome I"/>
</dbReference>
<gene>
    <name evidence="1" type="ORF">K6Q96_13160</name>
</gene>
<evidence type="ECO:0008006" key="3">
    <source>
        <dbReference type="Google" id="ProtNLM"/>
    </source>
</evidence>
<protein>
    <recommendedName>
        <fullName evidence="3">Amidohydrolase-related domain-containing protein</fullName>
    </recommendedName>
</protein>
<evidence type="ECO:0000313" key="2">
    <source>
        <dbReference type="Proteomes" id="UP001056255"/>
    </source>
</evidence>
<dbReference type="EMBL" id="CP082275">
    <property type="protein sequence ID" value="USH01808.1"/>
    <property type="molecule type" value="Genomic_DNA"/>
</dbReference>
<name>A0ABY4WQD4_9GAMM</name>
<reference evidence="1" key="1">
    <citation type="submission" date="2021-08" db="EMBL/GenBank/DDBJ databases">
        <authorList>
            <person name="Sakaguchi M."/>
            <person name="Kikuchi T."/>
            <person name="Urbanczyk H."/>
        </authorList>
    </citation>
    <scope>NUCLEOTIDE SEQUENCE</scope>
    <source>
        <strain evidence="1">020920N</strain>
    </source>
</reference>
<organism evidence="1 2">
    <name type="scientific">Grimontia kaedaensis</name>
    <dbReference type="NCBI Taxonomy" id="2872157"/>
    <lineage>
        <taxon>Bacteria</taxon>
        <taxon>Pseudomonadati</taxon>
        <taxon>Pseudomonadota</taxon>
        <taxon>Gammaproteobacteria</taxon>
        <taxon>Vibrionales</taxon>
        <taxon>Vibrionaceae</taxon>
        <taxon>Grimontia</taxon>
    </lineage>
</organism>
<accession>A0ABY4WQD4</accession>